<evidence type="ECO:0000313" key="2">
    <source>
        <dbReference type="Proteomes" id="UP000502706"/>
    </source>
</evidence>
<dbReference type="PANTHER" id="PTHR43664:SF1">
    <property type="entry name" value="BETA-METHYLMALYL-COA DEHYDRATASE"/>
    <property type="match status" value="1"/>
</dbReference>
<dbReference type="AlphaFoldDB" id="A0A6G8PW96"/>
<dbReference type="InterPro" id="IPR029069">
    <property type="entry name" value="HotDog_dom_sf"/>
</dbReference>
<reference evidence="1 2" key="1">
    <citation type="submission" date="2019-10" db="EMBL/GenBank/DDBJ databases">
        <title>Rubrobacter sp nov SCSIO 52915 isolated from a deep-sea sediment in the South China Sea.</title>
        <authorList>
            <person name="Chen R.W."/>
        </authorList>
    </citation>
    <scope>NUCLEOTIDE SEQUENCE [LARGE SCALE GENOMIC DNA]</scope>
    <source>
        <strain evidence="1 2">SCSIO 52915</strain>
    </source>
</reference>
<organism evidence="1 2">
    <name type="scientific">Rubrobacter marinus</name>
    <dbReference type="NCBI Taxonomy" id="2653852"/>
    <lineage>
        <taxon>Bacteria</taxon>
        <taxon>Bacillati</taxon>
        <taxon>Actinomycetota</taxon>
        <taxon>Rubrobacteria</taxon>
        <taxon>Rubrobacterales</taxon>
        <taxon>Rubrobacteraceae</taxon>
        <taxon>Rubrobacter</taxon>
    </lineage>
</organism>
<dbReference type="RefSeq" id="WP_166396160.1">
    <property type="nucleotide sequence ID" value="NZ_CP045121.1"/>
</dbReference>
<keyword evidence="2" id="KW-1185">Reference proteome</keyword>
<proteinExistence type="predicted"/>
<protein>
    <submittedName>
        <fullName evidence="1">MaoC family dehydratase</fullName>
    </submittedName>
</protein>
<name>A0A6G8PW96_9ACTN</name>
<dbReference type="PANTHER" id="PTHR43664">
    <property type="entry name" value="MONOAMINE OXIDASE-RELATED"/>
    <property type="match status" value="1"/>
</dbReference>
<accession>A0A6G8PW96</accession>
<dbReference type="EMBL" id="CP045121">
    <property type="protein sequence ID" value="QIN78482.1"/>
    <property type="molecule type" value="Genomic_DNA"/>
</dbReference>
<dbReference type="GO" id="GO:0016829">
    <property type="term" value="F:lyase activity"/>
    <property type="evidence" value="ECO:0007669"/>
    <property type="project" value="InterPro"/>
</dbReference>
<gene>
    <name evidence="1" type="ORF">GBA65_08050</name>
</gene>
<dbReference type="Proteomes" id="UP000502706">
    <property type="component" value="Chromosome"/>
</dbReference>
<dbReference type="SUPFAM" id="SSF54637">
    <property type="entry name" value="Thioesterase/thiol ester dehydrase-isomerase"/>
    <property type="match status" value="1"/>
</dbReference>
<sequence>MIHDARDTFGRFYEEFEPGDVYKHWPGRTITQADDTQFALLTMNQHPLHIDAAFAEGTQFGQNLVVGTLVFAIAVGLSVPDVSGKAIAMLEYESVKHEGPTFHGDTIYAETTVIEKRESKSRSDRGIVAVTTRAYNQRDETVLTYRRSLLVPKREAAEAVRASSSSEGAE</sequence>
<dbReference type="Gene3D" id="3.10.129.10">
    <property type="entry name" value="Hotdog Thioesterase"/>
    <property type="match status" value="1"/>
</dbReference>
<dbReference type="InterPro" id="IPR048274">
    <property type="entry name" value="MC_hydratase"/>
</dbReference>
<dbReference type="KEGG" id="rmar:GBA65_08050"/>
<dbReference type="Pfam" id="PF19315">
    <property type="entry name" value="MC_hydratase"/>
    <property type="match status" value="1"/>
</dbReference>
<dbReference type="InterPro" id="IPR052342">
    <property type="entry name" value="MCH/BMMD"/>
</dbReference>
<dbReference type="CDD" id="cd03451">
    <property type="entry name" value="FkbR2"/>
    <property type="match status" value="1"/>
</dbReference>
<evidence type="ECO:0000313" key="1">
    <source>
        <dbReference type="EMBL" id="QIN78482.1"/>
    </source>
</evidence>